<accession>H6NL27</accession>
<comment type="similarity">
    <text evidence="1">Belongs to the TolB family.</text>
</comment>
<dbReference type="KEGG" id="pmq:PM3016_2860"/>
<reference evidence="2 3" key="1">
    <citation type="journal article" date="2012" name="J. Bacteriol.">
        <title>Complete Genome Sequence of Paenibacillus mucilaginosus 3016, a Bacterium Functional as Microbial Fertilizer.</title>
        <authorList>
            <person name="Ma M."/>
            <person name="Wang Z."/>
            <person name="Li L."/>
            <person name="Jiang X."/>
            <person name="Guan D."/>
            <person name="Cao F."/>
            <person name="Chen H."/>
            <person name="Wang X."/>
            <person name="Shen D."/>
            <person name="Du B."/>
            <person name="Li J."/>
        </authorList>
    </citation>
    <scope>NUCLEOTIDE SEQUENCE [LARGE SCALE GENOMIC DNA]</scope>
    <source>
        <strain evidence="2 3">3016</strain>
    </source>
</reference>
<dbReference type="Pfam" id="PF07676">
    <property type="entry name" value="PD40"/>
    <property type="match status" value="1"/>
</dbReference>
<dbReference type="RefSeq" id="WP_014369972.1">
    <property type="nucleotide sequence ID" value="NC_016935.1"/>
</dbReference>
<sequence length="529" mass="58688">MLHYHFKRIRTAGLAAVLLCGTWLHSTVVHGRPALPKEEPKAAFVRSGHLWLKMNGQERELTAEGLADTPRWSEDGRYVAYTRRASAEAPQSEIWVYSLETDRHEQLPVQGGANYRWSPVRSVLALQLETVLGTVEMGLSGAGSFTSEAVGVGNYAWLPDGSGFLISSAAQLNPAGWNAVELYTVALRSGAEPSKPKHLFTLPLQSEDFFAIGTSTFKWSPDRRWISFIARPTASLSADSNTLCLLSADGRTFRRLGPMLGYESWFRWAPKAEKLAYIEGEGRLVTQNKKLQIREAGAFRTGGYTPPGYADRGFTWLDDKMLAVSRSKESDWETEERLRPLPVLYRIPAAAAGPDAGQQLTSPPEGSGDFQPYYVRRSGKLTWVRSDRKEADVWIADASGAEAVPYIKGLAAGSSYYEHFDWSWALAWYDPQPAAAGRAAVQMTATFGAGVPSYAPWGRIAMQETAKKYGAEIHDYLYVGRKEAGPNLTEDTFKLWVVKGGRGFGVIVHVRWETSTEQLKSVTFEETDR</sequence>
<dbReference type="Pfam" id="PF13028">
    <property type="entry name" value="DUF3889"/>
    <property type="match status" value="1"/>
</dbReference>
<evidence type="ECO:0000313" key="3">
    <source>
        <dbReference type="Proteomes" id="UP000007523"/>
    </source>
</evidence>
<keyword evidence="3" id="KW-1185">Reference proteome</keyword>
<proteinExistence type="inferred from homology"/>
<dbReference type="SUPFAM" id="SSF82171">
    <property type="entry name" value="DPP6 N-terminal domain-like"/>
    <property type="match status" value="2"/>
</dbReference>
<dbReference type="Proteomes" id="UP000007523">
    <property type="component" value="Chromosome"/>
</dbReference>
<dbReference type="PANTHER" id="PTHR36842:SF1">
    <property type="entry name" value="PROTEIN TOLB"/>
    <property type="match status" value="1"/>
</dbReference>
<dbReference type="EMBL" id="CP003235">
    <property type="protein sequence ID" value="AFC29734.1"/>
    <property type="molecule type" value="Genomic_DNA"/>
</dbReference>
<dbReference type="InterPro" id="IPR011042">
    <property type="entry name" value="6-blade_b-propeller_TolB-like"/>
</dbReference>
<dbReference type="Gene3D" id="3.10.450.390">
    <property type="entry name" value="Protein of unknown function DUF3889"/>
    <property type="match status" value="1"/>
</dbReference>
<dbReference type="STRING" id="1116391.PM3016_2860"/>
<evidence type="ECO:0000313" key="2">
    <source>
        <dbReference type="EMBL" id="AFC29734.1"/>
    </source>
</evidence>
<evidence type="ECO:0000256" key="1">
    <source>
        <dbReference type="ARBA" id="ARBA00009820"/>
    </source>
</evidence>
<dbReference type="InterPro" id="IPR024987">
    <property type="entry name" value="DUF3889"/>
</dbReference>
<dbReference type="Gene3D" id="2.120.10.30">
    <property type="entry name" value="TolB, C-terminal domain"/>
    <property type="match status" value="2"/>
</dbReference>
<protein>
    <submittedName>
        <fullName evidence="2">TolB domain-containing protein</fullName>
    </submittedName>
</protein>
<name>H6NL27_9BACL</name>
<dbReference type="InterPro" id="IPR011659">
    <property type="entry name" value="WD40"/>
</dbReference>
<dbReference type="AlphaFoldDB" id="H6NL27"/>
<dbReference type="HOGENOM" id="CLU_038811_0_0_9"/>
<dbReference type="PANTHER" id="PTHR36842">
    <property type="entry name" value="PROTEIN TOLB HOMOLOG"/>
    <property type="match status" value="1"/>
</dbReference>
<organism evidence="2 3">
    <name type="scientific">Paenibacillus mucilaginosus 3016</name>
    <dbReference type="NCBI Taxonomy" id="1116391"/>
    <lineage>
        <taxon>Bacteria</taxon>
        <taxon>Bacillati</taxon>
        <taxon>Bacillota</taxon>
        <taxon>Bacilli</taxon>
        <taxon>Bacillales</taxon>
        <taxon>Paenibacillaceae</taxon>
        <taxon>Paenibacillus</taxon>
    </lineage>
</organism>
<gene>
    <name evidence="2" type="ORF">PM3016_2860</name>
</gene>